<name>A0A1J1I451_9DIPT</name>
<dbReference type="AlphaFoldDB" id="A0A1J1I451"/>
<keyword evidence="2" id="KW-1185">Reference proteome</keyword>
<proteinExistence type="predicted"/>
<sequence>MEADREQKIFLFYNCLHQKIQFTLTRYIALMKGIKGKEIRDGLNVYTKKSKTQKSDIKSFSDEQNVTKIHS</sequence>
<evidence type="ECO:0000313" key="2">
    <source>
        <dbReference type="Proteomes" id="UP000183832"/>
    </source>
</evidence>
<gene>
    <name evidence="1" type="ORF">CLUMA_CG007168</name>
</gene>
<protein>
    <submittedName>
        <fullName evidence="1">CLUMA_CG007168, isoform A</fullName>
    </submittedName>
</protein>
<accession>A0A1J1I451</accession>
<evidence type="ECO:0000313" key="1">
    <source>
        <dbReference type="EMBL" id="CRK93638.1"/>
    </source>
</evidence>
<reference evidence="1 2" key="1">
    <citation type="submission" date="2015-04" db="EMBL/GenBank/DDBJ databases">
        <authorList>
            <person name="Syromyatnikov M.Y."/>
            <person name="Popov V.N."/>
        </authorList>
    </citation>
    <scope>NUCLEOTIDE SEQUENCE [LARGE SCALE GENOMIC DNA]</scope>
</reference>
<dbReference type="Proteomes" id="UP000183832">
    <property type="component" value="Unassembled WGS sequence"/>
</dbReference>
<dbReference type="EMBL" id="CVRI01000037">
    <property type="protein sequence ID" value="CRK93638.1"/>
    <property type="molecule type" value="Genomic_DNA"/>
</dbReference>
<organism evidence="1 2">
    <name type="scientific">Clunio marinus</name>
    <dbReference type="NCBI Taxonomy" id="568069"/>
    <lineage>
        <taxon>Eukaryota</taxon>
        <taxon>Metazoa</taxon>
        <taxon>Ecdysozoa</taxon>
        <taxon>Arthropoda</taxon>
        <taxon>Hexapoda</taxon>
        <taxon>Insecta</taxon>
        <taxon>Pterygota</taxon>
        <taxon>Neoptera</taxon>
        <taxon>Endopterygota</taxon>
        <taxon>Diptera</taxon>
        <taxon>Nematocera</taxon>
        <taxon>Chironomoidea</taxon>
        <taxon>Chironomidae</taxon>
        <taxon>Clunio</taxon>
    </lineage>
</organism>